<gene>
    <name evidence="2" type="primary">ATP8</name>
</gene>
<dbReference type="CTD" id="4509"/>
<geneLocation type="mitochondrion" evidence="2"/>
<keyword evidence="1" id="KW-0472">Membrane</keyword>
<reference evidence="2" key="1">
    <citation type="journal article" date="2016" name="Zool. Scr.">
        <title>Mitogenomics of Vetigastropoda: insights into the evolution of pallial symmetry.</title>
        <authorList>
            <person name="Uribe J.E."/>
            <person name="Kano Y."/>
            <person name="Templado J."/>
            <person name="Zardoya R."/>
        </authorList>
    </citation>
    <scope>NUCLEOTIDE SEQUENCE</scope>
</reference>
<evidence type="ECO:0000313" key="2">
    <source>
        <dbReference type="EMBL" id="ALK03352.1"/>
    </source>
</evidence>
<evidence type="ECO:0000256" key="1">
    <source>
        <dbReference type="SAM" id="Phobius"/>
    </source>
</evidence>
<accession>A0A0S1F5K0</accession>
<keyword evidence="1" id="KW-1133">Transmembrane helix</keyword>
<proteinExistence type="predicted"/>
<dbReference type="RefSeq" id="YP_009192108.1">
    <property type="nucleotide sequence ID" value="NC_028707.1"/>
</dbReference>
<keyword evidence="1" id="KW-0812">Transmembrane</keyword>
<protein>
    <submittedName>
        <fullName evidence="2">ATP synthase F0 subunit 8</fullName>
    </submittedName>
</protein>
<sequence>MPQLAPVNWLLLFLFFWFTVALVSCVIWWSFNNEYKVDSGIVGSNNSEIKPVQQNKKSWSW</sequence>
<name>A0A0S1F5K0_9VEST</name>
<dbReference type="AlphaFoldDB" id="A0A0S1F5K0"/>
<keyword evidence="2" id="KW-0496">Mitochondrion</keyword>
<dbReference type="EMBL" id="KR297248">
    <property type="protein sequence ID" value="ALK03352.1"/>
    <property type="molecule type" value="Genomic_DNA"/>
</dbReference>
<dbReference type="GeneID" id="26520999"/>
<feature type="transmembrane region" description="Helical" evidence="1">
    <location>
        <begin position="7"/>
        <end position="31"/>
    </location>
</feature>
<organism evidence="2">
    <name type="scientific">Angaria neglecta</name>
    <dbReference type="NCBI Taxonomy" id="1740283"/>
    <lineage>
        <taxon>Eukaryota</taxon>
        <taxon>Metazoa</taxon>
        <taxon>Spiralia</taxon>
        <taxon>Lophotrochozoa</taxon>
        <taxon>Mollusca</taxon>
        <taxon>Gastropoda</taxon>
        <taxon>Vetigastropoda</taxon>
        <taxon>Trochida</taxon>
        <taxon>Trochoidea</taxon>
        <taxon>Turbinidae</taxon>
        <taxon>Angaria</taxon>
    </lineage>
</organism>